<sequence length="189" mass="19355">MNRTKRMILIAGVGTALAGGLAVPVAAWATSPTPAPSSSATPGIASDAPEHGPRGGHGGRGDHREMAAQLAEILGLDKDKVTTALEEVRQEGRPDRPLKTPGQDAPRDEAKKAALGKQAEALAAKLGLTTDKVAAALETLHRQLGAKAEAALADRLKTAVTDGTLTQAESDAVLKAYRAGLLPGAPGRR</sequence>
<dbReference type="RefSeq" id="WP_344921882.1">
    <property type="nucleotide sequence ID" value="NZ_BAABAQ010000014.1"/>
</dbReference>
<evidence type="ECO:0000313" key="3">
    <source>
        <dbReference type="EMBL" id="GAA4204591.1"/>
    </source>
</evidence>
<dbReference type="EMBL" id="BAABAQ010000014">
    <property type="protein sequence ID" value="GAA4204591.1"/>
    <property type="molecule type" value="Genomic_DNA"/>
</dbReference>
<evidence type="ECO:0000256" key="2">
    <source>
        <dbReference type="SAM" id="SignalP"/>
    </source>
</evidence>
<feature type="region of interest" description="Disordered" evidence="1">
    <location>
        <begin position="30"/>
        <end position="65"/>
    </location>
</feature>
<keyword evidence="2" id="KW-0732">Signal</keyword>
<feature type="compositionally biased region" description="Basic and acidic residues" evidence="1">
    <location>
        <begin position="48"/>
        <end position="65"/>
    </location>
</feature>
<proteinExistence type="predicted"/>
<organism evidence="3 4">
    <name type="scientific">Streptosporangium oxazolinicum</name>
    <dbReference type="NCBI Taxonomy" id="909287"/>
    <lineage>
        <taxon>Bacteria</taxon>
        <taxon>Bacillati</taxon>
        <taxon>Actinomycetota</taxon>
        <taxon>Actinomycetes</taxon>
        <taxon>Streptosporangiales</taxon>
        <taxon>Streptosporangiaceae</taxon>
        <taxon>Streptosporangium</taxon>
    </lineage>
</organism>
<protein>
    <submittedName>
        <fullName evidence="3">Uncharacterized protein</fullName>
    </submittedName>
</protein>
<evidence type="ECO:0000256" key="1">
    <source>
        <dbReference type="SAM" id="MobiDB-lite"/>
    </source>
</evidence>
<gene>
    <name evidence="3" type="ORF">GCM10022252_63890</name>
</gene>
<feature type="region of interest" description="Disordered" evidence="1">
    <location>
        <begin position="87"/>
        <end position="111"/>
    </location>
</feature>
<reference evidence="4" key="1">
    <citation type="journal article" date="2019" name="Int. J. Syst. Evol. Microbiol.">
        <title>The Global Catalogue of Microorganisms (GCM) 10K type strain sequencing project: providing services to taxonomists for standard genome sequencing and annotation.</title>
        <authorList>
            <consortium name="The Broad Institute Genomics Platform"/>
            <consortium name="The Broad Institute Genome Sequencing Center for Infectious Disease"/>
            <person name="Wu L."/>
            <person name="Ma J."/>
        </authorList>
    </citation>
    <scope>NUCLEOTIDE SEQUENCE [LARGE SCALE GENOMIC DNA]</scope>
    <source>
        <strain evidence="4">JCM 17388</strain>
    </source>
</reference>
<feature type="compositionally biased region" description="Basic and acidic residues" evidence="1">
    <location>
        <begin position="87"/>
        <end position="98"/>
    </location>
</feature>
<feature type="chain" id="PRO_5046416504" evidence="2">
    <location>
        <begin position="30"/>
        <end position="189"/>
    </location>
</feature>
<evidence type="ECO:0000313" key="4">
    <source>
        <dbReference type="Proteomes" id="UP001501251"/>
    </source>
</evidence>
<feature type="compositionally biased region" description="Low complexity" evidence="1">
    <location>
        <begin position="30"/>
        <end position="46"/>
    </location>
</feature>
<accession>A0ABP8BE20</accession>
<comment type="caution">
    <text evidence="3">The sequence shown here is derived from an EMBL/GenBank/DDBJ whole genome shotgun (WGS) entry which is preliminary data.</text>
</comment>
<dbReference type="Proteomes" id="UP001501251">
    <property type="component" value="Unassembled WGS sequence"/>
</dbReference>
<feature type="signal peptide" evidence="2">
    <location>
        <begin position="1"/>
        <end position="29"/>
    </location>
</feature>
<name>A0ABP8BE20_9ACTN</name>
<keyword evidence="4" id="KW-1185">Reference proteome</keyword>